<keyword evidence="3" id="KW-1185">Reference proteome</keyword>
<evidence type="ECO:0000313" key="2">
    <source>
        <dbReference type="EMBL" id="CAH2061883.1"/>
    </source>
</evidence>
<dbReference type="Proteomes" id="UP000837857">
    <property type="component" value="Chromosome 28"/>
</dbReference>
<feature type="region of interest" description="Disordered" evidence="1">
    <location>
        <begin position="299"/>
        <end position="319"/>
    </location>
</feature>
<feature type="region of interest" description="Disordered" evidence="1">
    <location>
        <begin position="124"/>
        <end position="193"/>
    </location>
</feature>
<reference evidence="2" key="1">
    <citation type="submission" date="2022-03" db="EMBL/GenBank/DDBJ databases">
        <authorList>
            <person name="Martin H S."/>
        </authorList>
    </citation>
    <scope>NUCLEOTIDE SEQUENCE</scope>
</reference>
<protein>
    <submittedName>
        <fullName evidence="2">Uncharacterized protein</fullName>
    </submittedName>
</protein>
<proteinExistence type="predicted"/>
<feature type="non-terminal residue" evidence="2">
    <location>
        <position position="1"/>
    </location>
</feature>
<accession>A0ABN8IQN4</accession>
<organism evidence="2 3">
    <name type="scientific">Iphiclides podalirius</name>
    <name type="common">scarce swallowtail</name>
    <dbReference type="NCBI Taxonomy" id="110791"/>
    <lineage>
        <taxon>Eukaryota</taxon>
        <taxon>Metazoa</taxon>
        <taxon>Ecdysozoa</taxon>
        <taxon>Arthropoda</taxon>
        <taxon>Hexapoda</taxon>
        <taxon>Insecta</taxon>
        <taxon>Pterygota</taxon>
        <taxon>Neoptera</taxon>
        <taxon>Endopterygota</taxon>
        <taxon>Lepidoptera</taxon>
        <taxon>Glossata</taxon>
        <taxon>Ditrysia</taxon>
        <taxon>Papilionoidea</taxon>
        <taxon>Papilionidae</taxon>
        <taxon>Papilioninae</taxon>
        <taxon>Iphiclides</taxon>
    </lineage>
</organism>
<sequence>MVTEQCYRFVTFLFLSTILTEHYHQGYALRKFNKREEHDSYLKLLNHLLDDNRKGKSKSTNRISSMKNSLNTLINEDFDKNSADERLDNDKVTHVFVLNDLKEDFRNVDNFVWTKNFVDDSDSTDKQAARTIYDSGPDNSDAKSEENQGKGNVKQSNEDEEDCNTSELMSSQEGNGDKKSKTTGGKGVARSCSRPKSRCKKACYYTYRSTLRAMSFVTHSTFCSLFLLVIVKGITGSLLRTRLRHLDPYYDDLLGNGDEERIIVIALIDDDTNSIGAYKNLILRTNENEKPTVELKSQIPHTDTLQGEPQKKQDKGDFDGLKLTRQQKSMLRKKWRASCDRKAAKTCRKACKMAALMSVARTIAKRVYVDGLRENARKVANRSL</sequence>
<name>A0ABN8IQN4_9NEOP</name>
<feature type="compositionally biased region" description="Basic and acidic residues" evidence="1">
    <location>
        <begin position="309"/>
        <end position="319"/>
    </location>
</feature>
<evidence type="ECO:0000256" key="1">
    <source>
        <dbReference type="SAM" id="MobiDB-lite"/>
    </source>
</evidence>
<dbReference type="EMBL" id="OW152840">
    <property type="protein sequence ID" value="CAH2061883.1"/>
    <property type="molecule type" value="Genomic_DNA"/>
</dbReference>
<evidence type="ECO:0000313" key="3">
    <source>
        <dbReference type="Proteomes" id="UP000837857"/>
    </source>
</evidence>
<gene>
    <name evidence="2" type="ORF">IPOD504_LOCUS11526</name>
</gene>